<keyword evidence="4" id="KW-1185">Reference proteome</keyword>
<keyword evidence="2" id="KW-0067">ATP-binding</keyword>
<dbReference type="GO" id="GO:0140662">
    <property type="term" value="F:ATP-dependent protein folding chaperone"/>
    <property type="evidence" value="ECO:0007669"/>
    <property type="project" value="InterPro"/>
</dbReference>
<evidence type="ECO:0000256" key="1">
    <source>
        <dbReference type="ARBA" id="ARBA00022741"/>
    </source>
</evidence>
<evidence type="ECO:0000256" key="2">
    <source>
        <dbReference type="ARBA" id="ARBA00022840"/>
    </source>
</evidence>
<dbReference type="InterPro" id="IPR043129">
    <property type="entry name" value="ATPase_NBD"/>
</dbReference>
<keyword evidence="1" id="KW-0547">Nucleotide-binding</keyword>
<name>A0AAV5BMU5_ELECO</name>
<evidence type="ECO:0000313" key="3">
    <source>
        <dbReference type="EMBL" id="GJM86978.1"/>
    </source>
</evidence>
<proteinExistence type="predicted"/>
<dbReference type="PANTHER" id="PTHR19375">
    <property type="entry name" value="HEAT SHOCK PROTEIN 70KDA"/>
    <property type="match status" value="1"/>
</dbReference>
<dbReference type="Gene3D" id="3.90.640.10">
    <property type="entry name" value="Actin, Chain A, domain 4"/>
    <property type="match status" value="1"/>
</dbReference>
<dbReference type="PRINTS" id="PR00301">
    <property type="entry name" value="HEATSHOCK70"/>
</dbReference>
<dbReference type="SUPFAM" id="SSF53067">
    <property type="entry name" value="Actin-like ATPase domain"/>
    <property type="match status" value="1"/>
</dbReference>
<dbReference type="GO" id="GO:0005524">
    <property type="term" value="F:ATP binding"/>
    <property type="evidence" value="ECO:0007669"/>
    <property type="project" value="UniProtKB-KW"/>
</dbReference>
<protein>
    <submittedName>
        <fullName evidence="3">Uncharacterized protein</fullName>
    </submittedName>
</protein>
<dbReference type="Pfam" id="PF00012">
    <property type="entry name" value="HSP70"/>
    <property type="match status" value="1"/>
</dbReference>
<dbReference type="SUPFAM" id="SSF100920">
    <property type="entry name" value="Heat shock protein 70kD (HSP70), peptide-binding domain"/>
    <property type="match status" value="1"/>
</dbReference>
<dbReference type="Proteomes" id="UP001054889">
    <property type="component" value="Unassembled WGS sequence"/>
</dbReference>
<dbReference type="FunFam" id="3.90.640.10:FF:000003">
    <property type="entry name" value="Molecular chaperone DnaK"/>
    <property type="match status" value="1"/>
</dbReference>
<dbReference type="EMBL" id="BQKI01000001">
    <property type="protein sequence ID" value="GJM86978.1"/>
    <property type="molecule type" value="Genomic_DNA"/>
</dbReference>
<dbReference type="AlphaFoldDB" id="A0AAV5BMU5"/>
<dbReference type="Gene3D" id="2.60.34.10">
    <property type="entry name" value="Substrate Binding Domain Of DNAk, Chain A, domain 1"/>
    <property type="match status" value="1"/>
</dbReference>
<reference evidence="3" key="1">
    <citation type="journal article" date="2018" name="DNA Res.">
        <title>Multiple hybrid de novo genome assembly of finger millet, an orphan allotetraploid crop.</title>
        <authorList>
            <person name="Hatakeyama M."/>
            <person name="Aluri S."/>
            <person name="Balachadran M.T."/>
            <person name="Sivarajan S.R."/>
            <person name="Patrignani A."/>
            <person name="Gruter S."/>
            <person name="Poveda L."/>
            <person name="Shimizu-Inatsugi R."/>
            <person name="Baeten J."/>
            <person name="Francoijs K.J."/>
            <person name="Nataraja K.N."/>
            <person name="Reddy Y.A.N."/>
            <person name="Phadnis S."/>
            <person name="Ravikumar R.L."/>
            <person name="Schlapbach R."/>
            <person name="Sreeman S.M."/>
            <person name="Shimizu K.K."/>
        </authorList>
    </citation>
    <scope>NUCLEOTIDE SEQUENCE</scope>
</reference>
<dbReference type="InterPro" id="IPR029047">
    <property type="entry name" value="HSP70_peptide-bd_sf"/>
</dbReference>
<reference evidence="3" key="2">
    <citation type="submission" date="2021-12" db="EMBL/GenBank/DDBJ databases">
        <title>Resequencing data analysis of finger millet.</title>
        <authorList>
            <person name="Hatakeyama M."/>
            <person name="Aluri S."/>
            <person name="Balachadran M.T."/>
            <person name="Sivarajan S.R."/>
            <person name="Poveda L."/>
            <person name="Shimizu-Inatsugi R."/>
            <person name="Schlapbach R."/>
            <person name="Sreeman S.M."/>
            <person name="Shimizu K.K."/>
        </authorList>
    </citation>
    <scope>NUCLEOTIDE SEQUENCE</scope>
</reference>
<dbReference type="InterPro" id="IPR013126">
    <property type="entry name" value="Hsp_70_fam"/>
</dbReference>
<gene>
    <name evidence="3" type="primary">ga02887</name>
    <name evidence="3" type="ORF">PR202_ga02887</name>
</gene>
<evidence type="ECO:0000313" key="4">
    <source>
        <dbReference type="Proteomes" id="UP001054889"/>
    </source>
</evidence>
<sequence>MELHSVDIRGDKYAMTVLAEKMEQVKVDLSNQHEVTLSIPFFTASAEGPVDLNITISRPEFEKLVNDLIEQIKHKCHSTLKEANVAVKDIDEIVLFGGMTRMPKIQGIIYEVFGEHQISRVNPEEAVVIGSAIQAALFVEEHREMCEGMIPLSIGIESVDGTFTRIIPRNTTLPAKRTVTIPAWCAYREWLHMRIFLGEHLLGHHNLLLGEVLLLNNKNSHHGCVNFEVTFEVDKDCVVKVSATDASDQFEAADDMRKVYRTFTIDKAIMCKHNVLMTVRGSLLNWMIEFKDPLRTLAREVLNTLYDVLSARKDELPKDLFEDGVSMLSALGGSLDADVAVLKHKVQSAKSMVSTLLNWMPSESSELLS</sequence>
<organism evidence="3 4">
    <name type="scientific">Eleusine coracana subsp. coracana</name>
    <dbReference type="NCBI Taxonomy" id="191504"/>
    <lineage>
        <taxon>Eukaryota</taxon>
        <taxon>Viridiplantae</taxon>
        <taxon>Streptophyta</taxon>
        <taxon>Embryophyta</taxon>
        <taxon>Tracheophyta</taxon>
        <taxon>Spermatophyta</taxon>
        <taxon>Magnoliopsida</taxon>
        <taxon>Liliopsida</taxon>
        <taxon>Poales</taxon>
        <taxon>Poaceae</taxon>
        <taxon>PACMAD clade</taxon>
        <taxon>Chloridoideae</taxon>
        <taxon>Cynodonteae</taxon>
        <taxon>Eleusininae</taxon>
        <taxon>Eleusine</taxon>
    </lineage>
</organism>
<comment type="caution">
    <text evidence="3">The sequence shown here is derived from an EMBL/GenBank/DDBJ whole genome shotgun (WGS) entry which is preliminary data.</text>
</comment>
<accession>A0AAV5BMU5</accession>
<dbReference type="Gene3D" id="3.30.420.40">
    <property type="match status" value="2"/>
</dbReference>